<reference evidence="2" key="1">
    <citation type="submission" date="2019-10" db="EMBL/GenBank/DDBJ databases">
        <title>Streptomyces sp. nov., a novel actinobacterium isolated from alkaline environment.</title>
        <authorList>
            <person name="Golinska P."/>
        </authorList>
    </citation>
    <scope>NUCLEOTIDE SEQUENCE [LARGE SCALE GENOMIC DNA]</scope>
    <source>
        <strain evidence="2">DSM 42118</strain>
    </source>
</reference>
<evidence type="ECO:0000313" key="2">
    <source>
        <dbReference type="Proteomes" id="UP000538929"/>
    </source>
</evidence>
<sequence>MSAIPDPFASRRGPLWLHPDDDLAPNRPGEWLRGLPELSTAEPVLRRVTGRLLGRRAHLDELERRMTGEVLVGTALDRLEPTGRRTLHSLPLPARAVLAHLTIGPGGVFAVHTVNPAGGPVVLGAPGGPDGTGDLLRVGSRSEPHPRLCRRAAVRAAHVLGRAVGEPVEVRPVLAVVSRRIRMVRRPADLLVLAIPDGTPPTVLDRGTPVLKPDRVEELYALARDRRIWHDGWG</sequence>
<gene>
    <name evidence="1" type="ORF">FNQ90_24790</name>
</gene>
<protein>
    <submittedName>
        <fullName evidence="1">NERD domain-containing protein</fullName>
    </submittedName>
</protein>
<keyword evidence="2" id="KW-1185">Reference proteome</keyword>
<organism evidence="1 2">
    <name type="scientific">Streptomyces alkaliphilus</name>
    <dbReference type="NCBI Taxonomy" id="1472722"/>
    <lineage>
        <taxon>Bacteria</taxon>
        <taxon>Bacillati</taxon>
        <taxon>Actinomycetota</taxon>
        <taxon>Actinomycetes</taxon>
        <taxon>Kitasatosporales</taxon>
        <taxon>Streptomycetaceae</taxon>
        <taxon>Streptomyces</taxon>
    </lineage>
</organism>
<dbReference type="Proteomes" id="UP000538929">
    <property type="component" value="Unassembled WGS sequence"/>
</dbReference>
<dbReference type="AlphaFoldDB" id="A0A7W3TI53"/>
<evidence type="ECO:0000313" key="1">
    <source>
        <dbReference type="EMBL" id="MBB0247249.1"/>
    </source>
</evidence>
<dbReference type="RefSeq" id="WP_182608460.1">
    <property type="nucleotide sequence ID" value="NZ_VKHT01001518.1"/>
</dbReference>
<accession>A0A7W3TI53</accession>
<name>A0A7W3TI53_9ACTN</name>
<proteinExistence type="predicted"/>
<comment type="caution">
    <text evidence="1">The sequence shown here is derived from an EMBL/GenBank/DDBJ whole genome shotgun (WGS) entry which is preliminary data.</text>
</comment>
<dbReference type="EMBL" id="VKHT01001518">
    <property type="protein sequence ID" value="MBB0247249.1"/>
    <property type="molecule type" value="Genomic_DNA"/>
</dbReference>